<name>A0ABS7BVS2_9BACL</name>
<evidence type="ECO:0000313" key="10">
    <source>
        <dbReference type="Proteomes" id="UP001519887"/>
    </source>
</evidence>
<keyword evidence="4 7" id="KW-0812">Transmembrane</keyword>
<evidence type="ECO:0000259" key="8">
    <source>
        <dbReference type="PROSITE" id="PS50928"/>
    </source>
</evidence>
<keyword evidence="10" id="KW-1185">Reference proteome</keyword>
<evidence type="ECO:0000256" key="7">
    <source>
        <dbReference type="RuleBase" id="RU363032"/>
    </source>
</evidence>
<dbReference type="SUPFAM" id="SSF161098">
    <property type="entry name" value="MetI-like"/>
    <property type="match status" value="1"/>
</dbReference>
<organism evidence="9 10">
    <name type="scientific">Paenibacillus sepulcri</name>
    <dbReference type="NCBI Taxonomy" id="359917"/>
    <lineage>
        <taxon>Bacteria</taxon>
        <taxon>Bacillati</taxon>
        <taxon>Bacillota</taxon>
        <taxon>Bacilli</taxon>
        <taxon>Bacillales</taxon>
        <taxon>Paenibacillaceae</taxon>
        <taxon>Paenibacillus</taxon>
    </lineage>
</organism>
<sequence>MTGIQNLLSKLKKQKVLMLMLIPFLAHLLLFKYYPMYGNLIAFKDYSFSKGIIGSPWAGFKWFEYFFNSSDFWIVMRNTVVISVLSLIFTTAASIVFAILVCELRNLYMKKFVQTVSYLPHFISWVVVAGMAFTLFSIDGGSINKFLVDIHVIDKPVNFLGDEQLYWPVITFLNVWKSAGYNSILYIAAITAIDRQMYESAIIDGANKWKQIIYITLPCIKPTIVILLVLSLGYVLNAGLDQQFFMGNPLNMEHSQVLDTYIVRYGLQQLEYSYGTAVGLFRSIISLVLVVIANMISRRLFKMGVF</sequence>
<feature type="transmembrane region" description="Helical" evidence="7">
    <location>
        <begin position="165"/>
        <end position="191"/>
    </location>
</feature>
<proteinExistence type="inferred from homology"/>
<evidence type="ECO:0000256" key="6">
    <source>
        <dbReference type="ARBA" id="ARBA00023136"/>
    </source>
</evidence>
<comment type="caution">
    <text evidence="9">The sequence shown here is derived from an EMBL/GenBank/DDBJ whole genome shotgun (WGS) entry which is preliminary data.</text>
</comment>
<protein>
    <submittedName>
        <fullName evidence="9">ABC transporter permease subunit</fullName>
    </submittedName>
</protein>
<evidence type="ECO:0000256" key="2">
    <source>
        <dbReference type="ARBA" id="ARBA00022448"/>
    </source>
</evidence>
<dbReference type="InterPro" id="IPR000515">
    <property type="entry name" value="MetI-like"/>
</dbReference>
<feature type="transmembrane region" description="Helical" evidence="7">
    <location>
        <begin position="80"/>
        <end position="104"/>
    </location>
</feature>
<evidence type="ECO:0000256" key="1">
    <source>
        <dbReference type="ARBA" id="ARBA00004651"/>
    </source>
</evidence>
<keyword evidence="2 7" id="KW-0813">Transport</keyword>
<dbReference type="RefSeq" id="WP_210046506.1">
    <property type="nucleotide sequence ID" value="NZ_JBHLVU010000030.1"/>
</dbReference>
<comment type="similarity">
    <text evidence="7">Belongs to the binding-protein-dependent transport system permease family.</text>
</comment>
<feature type="domain" description="ABC transmembrane type-1" evidence="8">
    <location>
        <begin position="76"/>
        <end position="293"/>
    </location>
</feature>
<dbReference type="CDD" id="cd06261">
    <property type="entry name" value="TM_PBP2"/>
    <property type="match status" value="1"/>
</dbReference>
<accession>A0ABS7BVS2</accession>
<dbReference type="Proteomes" id="UP001519887">
    <property type="component" value="Unassembled WGS sequence"/>
</dbReference>
<keyword evidence="6 7" id="KW-0472">Membrane</keyword>
<dbReference type="InterPro" id="IPR050809">
    <property type="entry name" value="UgpAE/MalFG_permease"/>
</dbReference>
<reference evidence="9 10" key="1">
    <citation type="submission" date="2021-07" db="EMBL/GenBank/DDBJ databases">
        <title>Paenibacillus radiodurans sp. nov., isolated from the southeastern edge of Tengger Desert.</title>
        <authorList>
            <person name="Zhang G."/>
        </authorList>
    </citation>
    <scope>NUCLEOTIDE SEQUENCE [LARGE SCALE GENOMIC DNA]</scope>
    <source>
        <strain evidence="9 10">CCM 7311</strain>
    </source>
</reference>
<evidence type="ECO:0000256" key="4">
    <source>
        <dbReference type="ARBA" id="ARBA00022692"/>
    </source>
</evidence>
<feature type="transmembrane region" description="Helical" evidence="7">
    <location>
        <begin position="212"/>
        <end position="236"/>
    </location>
</feature>
<dbReference type="InterPro" id="IPR035906">
    <property type="entry name" value="MetI-like_sf"/>
</dbReference>
<gene>
    <name evidence="9" type="ORF">K0U00_01715</name>
</gene>
<dbReference type="EMBL" id="JAHZIK010000016">
    <property type="protein sequence ID" value="MBW7452759.1"/>
    <property type="molecule type" value="Genomic_DNA"/>
</dbReference>
<keyword evidence="3" id="KW-1003">Cell membrane</keyword>
<evidence type="ECO:0000256" key="3">
    <source>
        <dbReference type="ARBA" id="ARBA00022475"/>
    </source>
</evidence>
<evidence type="ECO:0000313" key="9">
    <source>
        <dbReference type="EMBL" id="MBW7452759.1"/>
    </source>
</evidence>
<keyword evidence="5 7" id="KW-1133">Transmembrane helix</keyword>
<evidence type="ECO:0000256" key="5">
    <source>
        <dbReference type="ARBA" id="ARBA00022989"/>
    </source>
</evidence>
<dbReference type="Gene3D" id="1.10.3720.10">
    <property type="entry name" value="MetI-like"/>
    <property type="match status" value="1"/>
</dbReference>
<feature type="transmembrane region" description="Helical" evidence="7">
    <location>
        <begin position="16"/>
        <end position="34"/>
    </location>
</feature>
<dbReference type="Pfam" id="PF00528">
    <property type="entry name" value="BPD_transp_1"/>
    <property type="match status" value="1"/>
</dbReference>
<dbReference type="PROSITE" id="PS50928">
    <property type="entry name" value="ABC_TM1"/>
    <property type="match status" value="1"/>
</dbReference>
<dbReference type="PANTHER" id="PTHR43227:SF11">
    <property type="entry name" value="BLL4140 PROTEIN"/>
    <property type="match status" value="1"/>
</dbReference>
<comment type="subcellular location">
    <subcellularLocation>
        <location evidence="1 7">Cell membrane</location>
        <topology evidence="1 7">Multi-pass membrane protein</topology>
    </subcellularLocation>
</comment>
<dbReference type="PANTHER" id="PTHR43227">
    <property type="entry name" value="BLL4140 PROTEIN"/>
    <property type="match status" value="1"/>
</dbReference>
<feature type="transmembrane region" description="Helical" evidence="7">
    <location>
        <begin position="116"/>
        <end position="138"/>
    </location>
</feature>
<feature type="transmembrane region" description="Helical" evidence="7">
    <location>
        <begin position="274"/>
        <end position="296"/>
    </location>
</feature>